<feature type="region of interest" description="Disordered" evidence="1">
    <location>
        <begin position="1"/>
        <end position="20"/>
    </location>
</feature>
<evidence type="ECO:0000256" key="1">
    <source>
        <dbReference type="SAM" id="MobiDB-lite"/>
    </source>
</evidence>
<accession>A0A2V0PM16</accession>
<name>A0A2V0PM16_9CHLO</name>
<organism evidence="2 3">
    <name type="scientific">Raphidocelis subcapitata</name>
    <dbReference type="NCBI Taxonomy" id="307507"/>
    <lineage>
        <taxon>Eukaryota</taxon>
        <taxon>Viridiplantae</taxon>
        <taxon>Chlorophyta</taxon>
        <taxon>core chlorophytes</taxon>
        <taxon>Chlorophyceae</taxon>
        <taxon>CS clade</taxon>
        <taxon>Sphaeropleales</taxon>
        <taxon>Selenastraceae</taxon>
        <taxon>Raphidocelis</taxon>
    </lineage>
</organism>
<proteinExistence type="predicted"/>
<sequence length="92" mass="9497">MGRLGLRHSCSSNTARLSRPNASVLAAPPRAAVLAGGARALRLAPLLRVPSCGARLGASQLRRRGSTMVPMAVNSDQMPLASMDATGEASMQ</sequence>
<dbReference type="Proteomes" id="UP000247498">
    <property type="component" value="Unassembled WGS sequence"/>
</dbReference>
<dbReference type="EMBL" id="BDRX01000124">
    <property type="protein sequence ID" value="GBF98397.1"/>
    <property type="molecule type" value="Genomic_DNA"/>
</dbReference>
<evidence type="ECO:0000313" key="3">
    <source>
        <dbReference type="Proteomes" id="UP000247498"/>
    </source>
</evidence>
<dbReference type="InParanoid" id="A0A2V0PM16"/>
<feature type="region of interest" description="Disordered" evidence="1">
    <location>
        <begin position="72"/>
        <end position="92"/>
    </location>
</feature>
<gene>
    <name evidence="2" type="ORF">Rsub_10462</name>
</gene>
<dbReference type="AlphaFoldDB" id="A0A2V0PM16"/>
<comment type="caution">
    <text evidence="2">The sequence shown here is derived from an EMBL/GenBank/DDBJ whole genome shotgun (WGS) entry which is preliminary data.</text>
</comment>
<evidence type="ECO:0000313" key="2">
    <source>
        <dbReference type="EMBL" id="GBF98397.1"/>
    </source>
</evidence>
<keyword evidence="3" id="KW-1185">Reference proteome</keyword>
<feature type="non-terminal residue" evidence="2">
    <location>
        <position position="92"/>
    </location>
</feature>
<reference evidence="2 3" key="1">
    <citation type="journal article" date="2018" name="Sci. Rep.">
        <title>Raphidocelis subcapitata (=Pseudokirchneriella subcapitata) provides an insight into genome evolution and environmental adaptations in the Sphaeropleales.</title>
        <authorList>
            <person name="Suzuki S."/>
            <person name="Yamaguchi H."/>
            <person name="Nakajima N."/>
            <person name="Kawachi M."/>
        </authorList>
    </citation>
    <scope>NUCLEOTIDE SEQUENCE [LARGE SCALE GENOMIC DNA]</scope>
    <source>
        <strain evidence="2 3">NIES-35</strain>
    </source>
</reference>
<protein>
    <submittedName>
        <fullName evidence="2">Uncharacterized protein</fullName>
    </submittedName>
</protein>